<gene>
    <name evidence="1" type="ORF">IE81DRAFT_93478</name>
</gene>
<accession>A0A316W0J5</accession>
<dbReference type="RefSeq" id="XP_025370422.1">
    <property type="nucleotide sequence ID" value="XM_025517756.1"/>
</dbReference>
<proteinExistence type="predicted"/>
<dbReference type="InParanoid" id="A0A316W0J5"/>
<dbReference type="AlphaFoldDB" id="A0A316W0J5"/>
<evidence type="ECO:0000313" key="2">
    <source>
        <dbReference type="Proteomes" id="UP000245783"/>
    </source>
</evidence>
<evidence type="ECO:0000313" key="1">
    <source>
        <dbReference type="EMBL" id="PWN43262.1"/>
    </source>
</evidence>
<dbReference type="Proteomes" id="UP000245783">
    <property type="component" value="Unassembled WGS sequence"/>
</dbReference>
<dbReference type="GeneID" id="37039626"/>
<sequence>MDGIVEVDSSCVPMPPCFDPSSSWIWRGCFKYPHAHHPKGRPSTLASMFAFRSVSLLPLSPSSLALHKSSTSVCRWSCAAKHLPRWKACACCLAAFHCGLPRIAPQVERQLHCGRAASCEASHSAKVTKGLDGCSALGPLARCSLARCNHGSQSPGRQTRICSLHNITARSATTAIIIQGTLSLYNSLQSLV</sequence>
<keyword evidence="2" id="KW-1185">Reference proteome</keyword>
<dbReference type="EMBL" id="KZ819371">
    <property type="protein sequence ID" value="PWN43262.1"/>
    <property type="molecule type" value="Genomic_DNA"/>
</dbReference>
<reference evidence="1 2" key="1">
    <citation type="journal article" date="2018" name="Mol. Biol. Evol.">
        <title>Broad Genomic Sampling Reveals a Smut Pathogenic Ancestry of the Fungal Clade Ustilaginomycotina.</title>
        <authorList>
            <person name="Kijpornyongpan T."/>
            <person name="Mondo S.J."/>
            <person name="Barry K."/>
            <person name="Sandor L."/>
            <person name="Lee J."/>
            <person name="Lipzen A."/>
            <person name="Pangilinan J."/>
            <person name="LaButti K."/>
            <person name="Hainaut M."/>
            <person name="Henrissat B."/>
            <person name="Grigoriev I.V."/>
            <person name="Spatafora J.W."/>
            <person name="Aime M.C."/>
        </authorList>
    </citation>
    <scope>NUCLEOTIDE SEQUENCE [LARGE SCALE GENOMIC DNA]</scope>
    <source>
        <strain evidence="1 2">MCA 4658</strain>
    </source>
</reference>
<organism evidence="1 2">
    <name type="scientific">Ceraceosorus guamensis</name>
    <dbReference type="NCBI Taxonomy" id="1522189"/>
    <lineage>
        <taxon>Eukaryota</taxon>
        <taxon>Fungi</taxon>
        <taxon>Dikarya</taxon>
        <taxon>Basidiomycota</taxon>
        <taxon>Ustilaginomycotina</taxon>
        <taxon>Exobasidiomycetes</taxon>
        <taxon>Ceraceosorales</taxon>
        <taxon>Ceraceosoraceae</taxon>
        <taxon>Ceraceosorus</taxon>
    </lineage>
</organism>
<protein>
    <submittedName>
        <fullName evidence="1">Uncharacterized protein</fullName>
    </submittedName>
</protein>
<name>A0A316W0J5_9BASI</name>